<keyword evidence="10" id="KW-0547">Nucleotide-binding</keyword>
<dbReference type="Gene3D" id="3.30.450.20">
    <property type="entry name" value="PAS domain"/>
    <property type="match status" value="2"/>
</dbReference>
<evidence type="ECO:0000256" key="1">
    <source>
        <dbReference type="ARBA" id="ARBA00000085"/>
    </source>
</evidence>
<evidence type="ECO:0000259" key="17">
    <source>
        <dbReference type="PROSITE" id="PS50113"/>
    </source>
</evidence>
<evidence type="ECO:0000256" key="8">
    <source>
        <dbReference type="ARBA" id="ARBA00022679"/>
    </source>
</evidence>
<evidence type="ECO:0000256" key="13">
    <source>
        <dbReference type="ARBA" id="ARBA00022991"/>
    </source>
</evidence>
<dbReference type="SMART" id="SM00086">
    <property type="entry name" value="PAC"/>
    <property type="match status" value="2"/>
</dbReference>
<dbReference type="PANTHER" id="PTHR41523:SF7">
    <property type="entry name" value="HISTIDINE KINASE"/>
    <property type="match status" value="1"/>
</dbReference>
<name>A0ABN5IXK0_9CAUL</name>
<evidence type="ECO:0000256" key="3">
    <source>
        <dbReference type="ARBA" id="ARBA00022543"/>
    </source>
</evidence>
<dbReference type="Pfam" id="PF08447">
    <property type="entry name" value="PAS_3"/>
    <property type="match status" value="2"/>
</dbReference>
<evidence type="ECO:0000256" key="7">
    <source>
        <dbReference type="ARBA" id="ARBA00022643"/>
    </source>
</evidence>
<dbReference type="EC" id="2.7.13.3" evidence="2"/>
<dbReference type="SMART" id="SM00911">
    <property type="entry name" value="HWE_HK"/>
    <property type="match status" value="1"/>
</dbReference>
<evidence type="ECO:0000256" key="11">
    <source>
        <dbReference type="ARBA" id="ARBA00022777"/>
    </source>
</evidence>
<evidence type="ECO:0000256" key="2">
    <source>
        <dbReference type="ARBA" id="ARBA00012438"/>
    </source>
</evidence>
<gene>
    <name evidence="18" type="ORF">B7G68_18120</name>
</gene>
<dbReference type="Proteomes" id="UP000240527">
    <property type="component" value="Chromosome"/>
</dbReference>
<dbReference type="Gene3D" id="3.30.565.10">
    <property type="entry name" value="Histidine kinase-like ATPase, C-terminal domain"/>
    <property type="match status" value="1"/>
</dbReference>
<dbReference type="EMBL" id="CP027850">
    <property type="protein sequence ID" value="AVQ03587.1"/>
    <property type="molecule type" value="Genomic_DNA"/>
</dbReference>
<dbReference type="SMART" id="SM00091">
    <property type="entry name" value="PAS"/>
    <property type="match status" value="2"/>
</dbReference>
<dbReference type="InterPro" id="IPR000014">
    <property type="entry name" value="PAS"/>
</dbReference>
<keyword evidence="3" id="KW-0600">Photoreceptor protein</keyword>
<keyword evidence="8" id="KW-0808">Transferase</keyword>
<keyword evidence="14" id="KW-0843">Virulence</keyword>
<dbReference type="PROSITE" id="PS50112">
    <property type="entry name" value="PAS"/>
    <property type="match status" value="1"/>
</dbReference>
<dbReference type="PANTHER" id="PTHR41523">
    <property type="entry name" value="TWO-COMPONENT SYSTEM SENSOR PROTEIN"/>
    <property type="match status" value="1"/>
</dbReference>
<evidence type="ECO:0000256" key="12">
    <source>
        <dbReference type="ARBA" id="ARBA00022840"/>
    </source>
</evidence>
<dbReference type="InterPro" id="IPR013655">
    <property type="entry name" value="PAS_fold_3"/>
</dbReference>
<keyword evidence="13" id="KW-0157">Chromophore</keyword>
<dbReference type="InterPro" id="IPR035965">
    <property type="entry name" value="PAS-like_dom_sf"/>
</dbReference>
<evidence type="ECO:0000313" key="19">
    <source>
        <dbReference type="Proteomes" id="UP000240527"/>
    </source>
</evidence>
<dbReference type="InterPro" id="IPR036890">
    <property type="entry name" value="HATPase_C_sf"/>
</dbReference>
<evidence type="ECO:0000256" key="14">
    <source>
        <dbReference type="ARBA" id="ARBA00023026"/>
    </source>
</evidence>
<dbReference type="InterPro" id="IPR001610">
    <property type="entry name" value="PAC"/>
</dbReference>
<dbReference type="Pfam" id="PF07536">
    <property type="entry name" value="HWE_HK"/>
    <property type="match status" value="1"/>
</dbReference>
<keyword evidence="7" id="KW-0288">FMN</keyword>
<evidence type="ECO:0000256" key="10">
    <source>
        <dbReference type="ARBA" id="ARBA00022741"/>
    </source>
</evidence>
<evidence type="ECO:0000256" key="6">
    <source>
        <dbReference type="ARBA" id="ARBA00022630"/>
    </source>
</evidence>
<comment type="catalytic activity">
    <reaction evidence="1">
        <text>ATP + protein L-histidine = ADP + protein N-phospho-L-histidine.</text>
        <dbReference type="EC" id="2.7.13.3"/>
    </reaction>
</comment>
<keyword evidence="19" id="KW-1185">Reference proteome</keyword>
<dbReference type="CDD" id="cd00130">
    <property type="entry name" value="PAS"/>
    <property type="match status" value="2"/>
</dbReference>
<dbReference type="SUPFAM" id="SSF55785">
    <property type="entry name" value="PYP-like sensor domain (PAS domain)"/>
    <property type="match status" value="2"/>
</dbReference>
<sequence length="447" mass="49549">MTRVLASEARLRAAVDAVQGVLWTNNAKGQMEGEQPAWGALTGQERADYQGFGWTKAVHPDDIEPTVKAWLAAVAEKRTFEFEHRVRRRDGVWRDFRIRAVPLFEETGEIREWVGVHTDITEQKAAADKLRESEALFRILADAAPAPIWITEPSGEVEFVNAAFAELANVGRDDLMGHAWIALIHPDDLAEILVRREAARAGPDPYSFEARFRRHPEGWRWMLVNAKPRIDASGAFLGYVGMAMDHTEIKTAQVHQQLLINELNHRVKNTLSSIQSIARQTLRSDDVAPRARDQFIERLMAMSAAHNVLTSESWSGAVIDDILREALRPFADDQDPDRISIKGPSLRVEPGAALALALAAHELGTNAAKYGALSSPGGRVSVEWALESDKHAMVRWREWGGPEVVAPTHRGFGARLLERGLVGDLGGKPELVFLPPGVEARLPVRIA</sequence>
<evidence type="ECO:0000256" key="5">
    <source>
        <dbReference type="ARBA" id="ARBA00022606"/>
    </source>
</evidence>
<organism evidence="18 19">
    <name type="scientific">Caulobacter segnis</name>
    <dbReference type="NCBI Taxonomy" id="88688"/>
    <lineage>
        <taxon>Bacteria</taxon>
        <taxon>Pseudomonadati</taxon>
        <taxon>Pseudomonadota</taxon>
        <taxon>Alphaproteobacteria</taxon>
        <taxon>Caulobacterales</taxon>
        <taxon>Caulobacteraceae</taxon>
        <taxon>Caulobacter</taxon>
    </lineage>
</organism>
<dbReference type="PROSITE" id="PS50113">
    <property type="entry name" value="PAC"/>
    <property type="match status" value="2"/>
</dbReference>
<evidence type="ECO:0000313" key="18">
    <source>
        <dbReference type="EMBL" id="AVQ03587.1"/>
    </source>
</evidence>
<dbReference type="NCBIfam" id="TIGR00229">
    <property type="entry name" value="sensory_box"/>
    <property type="match status" value="2"/>
</dbReference>
<proteinExistence type="predicted"/>
<keyword evidence="12" id="KW-0067">ATP-binding</keyword>
<keyword evidence="11" id="KW-0418">Kinase</keyword>
<feature type="domain" description="PAC" evidence="17">
    <location>
        <begin position="80"/>
        <end position="132"/>
    </location>
</feature>
<evidence type="ECO:0000259" key="16">
    <source>
        <dbReference type="PROSITE" id="PS50112"/>
    </source>
</evidence>
<dbReference type="InterPro" id="IPR000700">
    <property type="entry name" value="PAS-assoc_C"/>
</dbReference>
<keyword evidence="15" id="KW-0675">Receptor</keyword>
<dbReference type="InterPro" id="IPR011102">
    <property type="entry name" value="Sig_transdc_His_kinase_HWE"/>
</dbReference>
<evidence type="ECO:0000256" key="9">
    <source>
        <dbReference type="ARBA" id="ARBA00022737"/>
    </source>
</evidence>
<feature type="domain" description="PAS" evidence="16">
    <location>
        <begin position="133"/>
        <end position="192"/>
    </location>
</feature>
<protein>
    <recommendedName>
        <fullName evidence="2">histidine kinase</fullName>
        <ecNumber evidence="2">2.7.13.3</ecNumber>
    </recommendedName>
</protein>
<keyword evidence="5" id="KW-0716">Sensory transduction</keyword>
<keyword evidence="9" id="KW-0677">Repeat</keyword>
<keyword evidence="6" id="KW-0285">Flavoprotein</keyword>
<evidence type="ECO:0000256" key="4">
    <source>
        <dbReference type="ARBA" id="ARBA00022553"/>
    </source>
</evidence>
<keyword evidence="4" id="KW-0597">Phosphoprotein</keyword>
<feature type="domain" description="PAC" evidence="17">
    <location>
        <begin position="206"/>
        <end position="258"/>
    </location>
</feature>
<reference evidence="18 19" key="1">
    <citation type="journal article" date="2015" name="Biotechnol. Bioeng.">
        <title>Genome sequence and phenotypic characterization of Caulobacter segnis.</title>
        <authorList>
            <person name="Patel S."/>
            <person name="Fletcher B."/>
            <person name="Scott D.C."/>
            <person name="Ely B."/>
        </authorList>
    </citation>
    <scope>NUCLEOTIDE SEQUENCE [LARGE SCALE GENOMIC DNA]</scope>
    <source>
        <strain evidence="18 19">TK0059</strain>
    </source>
</reference>
<evidence type="ECO:0000256" key="15">
    <source>
        <dbReference type="ARBA" id="ARBA00023170"/>
    </source>
</evidence>
<accession>A0ABN5IXK0</accession>